<evidence type="ECO:0000313" key="1">
    <source>
        <dbReference type="EMBL" id="RIW14538.1"/>
    </source>
</evidence>
<sequence length="125" mass="14056">MISILGLITLFLRLSLAIQGQVVELSDLAITENKIQCAEHSPSQEIIYSESNWLSGNISLARKLEKEERVEIEGESFLGYLDLVSFSFPEKVSILISNSVFGNKAIRGSLPPLYDFFHSWKIHLS</sequence>
<name>A0A418PQF4_9BACT</name>
<reference evidence="1 2" key="1">
    <citation type="submission" date="2018-09" db="EMBL/GenBank/DDBJ databases">
        <authorList>
            <person name="Wang X."/>
            <person name="Du Z."/>
        </authorList>
    </citation>
    <scope>NUCLEOTIDE SEQUENCE [LARGE SCALE GENOMIC DNA]</scope>
    <source>
        <strain evidence="1 2">N3</strain>
    </source>
</reference>
<dbReference type="RefSeq" id="WP_119478336.1">
    <property type="nucleotide sequence ID" value="NZ_QXML01000006.1"/>
</dbReference>
<evidence type="ECO:0000313" key="2">
    <source>
        <dbReference type="Proteomes" id="UP000283522"/>
    </source>
</evidence>
<dbReference type="EMBL" id="QXML01000006">
    <property type="protein sequence ID" value="RIW14538.1"/>
    <property type="molecule type" value="Genomic_DNA"/>
</dbReference>
<organism evidence="1 2">
    <name type="scientific">Algoriphagus lacus</name>
    <dbReference type="NCBI Taxonomy" id="2056311"/>
    <lineage>
        <taxon>Bacteria</taxon>
        <taxon>Pseudomonadati</taxon>
        <taxon>Bacteroidota</taxon>
        <taxon>Cytophagia</taxon>
        <taxon>Cytophagales</taxon>
        <taxon>Cyclobacteriaceae</taxon>
        <taxon>Algoriphagus</taxon>
    </lineage>
</organism>
<proteinExistence type="predicted"/>
<comment type="caution">
    <text evidence="1">The sequence shown here is derived from an EMBL/GenBank/DDBJ whole genome shotgun (WGS) entry which is preliminary data.</text>
</comment>
<gene>
    <name evidence="1" type="ORF">D0X99_13360</name>
</gene>
<accession>A0A418PQF4</accession>
<dbReference type="OrthoDB" id="826371at2"/>
<dbReference type="AlphaFoldDB" id="A0A418PQF4"/>
<dbReference type="Proteomes" id="UP000283522">
    <property type="component" value="Unassembled WGS sequence"/>
</dbReference>
<keyword evidence="2" id="KW-1185">Reference proteome</keyword>
<protein>
    <submittedName>
        <fullName evidence="1">Uncharacterized protein</fullName>
    </submittedName>
</protein>